<keyword evidence="2" id="KW-1185">Reference proteome</keyword>
<dbReference type="Proteomes" id="UP000215914">
    <property type="component" value="Chromosome 13"/>
</dbReference>
<sequence>MWMVCRGKDGSHGLIKSHVVYNWYCDNLNLQVTTTKRPREAYVCGRRSLCRSVIEKGLHITYCSLAFFQQKDLTRS</sequence>
<organism evidence="1 2">
    <name type="scientific">Helianthus annuus</name>
    <name type="common">Common sunflower</name>
    <dbReference type="NCBI Taxonomy" id="4232"/>
    <lineage>
        <taxon>Eukaryota</taxon>
        <taxon>Viridiplantae</taxon>
        <taxon>Streptophyta</taxon>
        <taxon>Embryophyta</taxon>
        <taxon>Tracheophyta</taxon>
        <taxon>Spermatophyta</taxon>
        <taxon>Magnoliopsida</taxon>
        <taxon>eudicotyledons</taxon>
        <taxon>Gunneridae</taxon>
        <taxon>Pentapetalae</taxon>
        <taxon>asterids</taxon>
        <taxon>campanulids</taxon>
        <taxon>Asterales</taxon>
        <taxon>Asteraceae</taxon>
        <taxon>Asteroideae</taxon>
        <taxon>Heliantheae alliance</taxon>
        <taxon>Heliantheae</taxon>
        <taxon>Helianthus</taxon>
    </lineage>
</organism>
<evidence type="ECO:0000313" key="1">
    <source>
        <dbReference type="EMBL" id="OTG02239.1"/>
    </source>
</evidence>
<dbReference type="InParanoid" id="A0A251SUF1"/>
<dbReference type="EMBL" id="CM007902">
    <property type="protein sequence ID" value="OTG02239.1"/>
    <property type="molecule type" value="Genomic_DNA"/>
</dbReference>
<proteinExistence type="predicted"/>
<gene>
    <name evidence="1" type="ORF">HannXRQ_Chr13g0410821</name>
</gene>
<evidence type="ECO:0000313" key="2">
    <source>
        <dbReference type="Proteomes" id="UP000215914"/>
    </source>
</evidence>
<name>A0A251SUF1_HELAN</name>
<reference evidence="2" key="1">
    <citation type="journal article" date="2017" name="Nature">
        <title>The sunflower genome provides insights into oil metabolism, flowering and Asterid evolution.</title>
        <authorList>
            <person name="Badouin H."/>
            <person name="Gouzy J."/>
            <person name="Grassa C.J."/>
            <person name="Murat F."/>
            <person name="Staton S.E."/>
            <person name="Cottret L."/>
            <person name="Lelandais-Briere C."/>
            <person name="Owens G.L."/>
            <person name="Carrere S."/>
            <person name="Mayjonade B."/>
            <person name="Legrand L."/>
            <person name="Gill N."/>
            <person name="Kane N.C."/>
            <person name="Bowers J.E."/>
            <person name="Hubner S."/>
            <person name="Bellec A."/>
            <person name="Berard A."/>
            <person name="Berges H."/>
            <person name="Blanchet N."/>
            <person name="Boniface M.C."/>
            <person name="Brunel D."/>
            <person name="Catrice O."/>
            <person name="Chaidir N."/>
            <person name="Claudel C."/>
            <person name="Donnadieu C."/>
            <person name="Faraut T."/>
            <person name="Fievet G."/>
            <person name="Helmstetter N."/>
            <person name="King M."/>
            <person name="Knapp S.J."/>
            <person name="Lai Z."/>
            <person name="Le Paslier M.C."/>
            <person name="Lippi Y."/>
            <person name="Lorenzon L."/>
            <person name="Mandel J.R."/>
            <person name="Marage G."/>
            <person name="Marchand G."/>
            <person name="Marquand E."/>
            <person name="Bret-Mestries E."/>
            <person name="Morien E."/>
            <person name="Nambeesan S."/>
            <person name="Nguyen T."/>
            <person name="Pegot-Espagnet P."/>
            <person name="Pouilly N."/>
            <person name="Raftis F."/>
            <person name="Sallet E."/>
            <person name="Schiex T."/>
            <person name="Thomas J."/>
            <person name="Vandecasteele C."/>
            <person name="Vares D."/>
            <person name="Vear F."/>
            <person name="Vautrin S."/>
            <person name="Crespi M."/>
            <person name="Mangin B."/>
            <person name="Burke J.M."/>
            <person name="Salse J."/>
            <person name="Munos S."/>
            <person name="Vincourt P."/>
            <person name="Rieseberg L.H."/>
            <person name="Langlade N.B."/>
        </authorList>
    </citation>
    <scope>NUCLEOTIDE SEQUENCE [LARGE SCALE GENOMIC DNA]</scope>
    <source>
        <strain evidence="2">cv. SF193</strain>
    </source>
</reference>
<dbReference type="AlphaFoldDB" id="A0A251SUF1"/>
<protein>
    <submittedName>
        <fullName evidence="1">Uncharacterized protein</fullName>
    </submittedName>
</protein>
<accession>A0A251SUF1</accession>